<evidence type="ECO:0000256" key="1">
    <source>
        <dbReference type="SAM" id="MobiDB-lite"/>
    </source>
</evidence>
<sequence>MADVEVQRDHDLWACGFEDKLIDMLYQETFEDKLVGSKITNRDCVRLAERLNNLRIKRVDLSQVKGKIARLKKIQHQFTDLMGQTGMGWNPITKTVIGSDEHWANAIRVRSEWTKFKNNGCGNYNVLCMIFGQAVATGVLHFASTQEAPSREEEQHLKDELRARGPMFGTGTRLDSTMDLDAIEITPETQGGAPQQMTPRRRRRDAAGPSISPDLADALKTITASSKARAELDAKMFDLCSSKCSRGESSNTGSDTGYNSVTQCMQFLYDITPSPTFGRPACRNKSFFGS</sequence>
<reference evidence="3" key="1">
    <citation type="submission" date="2020-12" db="EMBL/GenBank/DDBJ databases">
        <title>WGS assembly of Carya illinoinensis cv. Pawnee.</title>
        <authorList>
            <person name="Platts A."/>
            <person name="Shu S."/>
            <person name="Wright S."/>
            <person name="Barry K."/>
            <person name="Edger P."/>
            <person name="Pires J.C."/>
            <person name="Schmutz J."/>
        </authorList>
    </citation>
    <scope>NUCLEOTIDE SEQUENCE</scope>
    <source>
        <tissue evidence="3">Leaf</tissue>
    </source>
</reference>
<dbReference type="EMBL" id="CM031823">
    <property type="protein sequence ID" value="KAG6626135.1"/>
    <property type="molecule type" value="Genomic_DNA"/>
</dbReference>
<dbReference type="PANTHER" id="PTHR47584">
    <property type="match status" value="1"/>
</dbReference>
<protein>
    <recommendedName>
        <fullName evidence="2">Myb/SANT-like domain-containing protein</fullName>
    </recommendedName>
</protein>
<accession>A0A8T1N779</accession>
<gene>
    <name evidence="3" type="ORF">CIPAW_15G026500</name>
</gene>
<organism evidence="3 4">
    <name type="scientific">Carya illinoinensis</name>
    <name type="common">Pecan</name>
    <dbReference type="NCBI Taxonomy" id="32201"/>
    <lineage>
        <taxon>Eukaryota</taxon>
        <taxon>Viridiplantae</taxon>
        <taxon>Streptophyta</taxon>
        <taxon>Embryophyta</taxon>
        <taxon>Tracheophyta</taxon>
        <taxon>Spermatophyta</taxon>
        <taxon>Magnoliopsida</taxon>
        <taxon>eudicotyledons</taxon>
        <taxon>Gunneridae</taxon>
        <taxon>Pentapetalae</taxon>
        <taxon>rosids</taxon>
        <taxon>fabids</taxon>
        <taxon>Fagales</taxon>
        <taxon>Juglandaceae</taxon>
        <taxon>Carya</taxon>
    </lineage>
</organism>
<dbReference type="InterPro" id="IPR024752">
    <property type="entry name" value="Myb/SANT-like_dom"/>
</dbReference>
<name>A0A8T1N779_CARIL</name>
<dbReference type="PANTHER" id="PTHR47584:SF14">
    <property type="entry name" value="L10-INTERACTING MYB DOMAIN-CONTAINING PROTEIN-LIKE"/>
    <property type="match status" value="1"/>
</dbReference>
<dbReference type="Pfam" id="PF12776">
    <property type="entry name" value="Myb_DNA-bind_3"/>
    <property type="match status" value="1"/>
</dbReference>
<dbReference type="InterPro" id="IPR045026">
    <property type="entry name" value="LIMYB"/>
</dbReference>
<evidence type="ECO:0000259" key="2">
    <source>
        <dbReference type="Pfam" id="PF12776"/>
    </source>
</evidence>
<keyword evidence="4" id="KW-1185">Reference proteome</keyword>
<dbReference type="Proteomes" id="UP000811609">
    <property type="component" value="Chromosome 15"/>
</dbReference>
<evidence type="ECO:0000313" key="3">
    <source>
        <dbReference type="EMBL" id="KAG6626135.1"/>
    </source>
</evidence>
<proteinExistence type="predicted"/>
<comment type="caution">
    <text evidence="3">The sequence shown here is derived from an EMBL/GenBank/DDBJ whole genome shotgun (WGS) entry which is preliminary data.</text>
</comment>
<feature type="domain" description="Myb/SANT-like" evidence="2">
    <location>
        <begin position="13"/>
        <end position="105"/>
    </location>
</feature>
<feature type="region of interest" description="Disordered" evidence="1">
    <location>
        <begin position="186"/>
        <end position="213"/>
    </location>
</feature>
<feature type="compositionally biased region" description="Polar residues" evidence="1">
    <location>
        <begin position="187"/>
        <end position="198"/>
    </location>
</feature>
<evidence type="ECO:0000313" key="4">
    <source>
        <dbReference type="Proteomes" id="UP000811609"/>
    </source>
</evidence>
<dbReference type="AlphaFoldDB" id="A0A8T1N779"/>